<reference evidence="3" key="1">
    <citation type="journal article" date="2023" name="Mar. Drugs">
        <title>Gemmata algarum, a Novel Planctomycete Isolated from an Algal Mat, Displays Antimicrobial Activity.</title>
        <authorList>
            <person name="Kumar G."/>
            <person name="Kallscheuer N."/>
            <person name="Kashif M."/>
            <person name="Ahamad S."/>
            <person name="Jagadeeshwari U."/>
            <person name="Pannikurungottu S."/>
            <person name="Haufschild T."/>
            <person name="Kabuu M."/>
            <person name="Sasikala C."/>
            <person name="Jogler C."/>
            <person name="Ramana C."/>
        </authorList>
    </citation>
    <scope>NUCLEOTIDE SEQUENCE [LARGE SCALE GENOMIC DNA]</scope>
    <source>
        <strain evidence="3">JC673</strain>
    </source>
</reference>
<dbReference type="Proteomes" id="UP001272242">
    <property type="component" value="Unassembled WGS sequence"/>
</dbReference>
<evidence type="ECO:0000256" key="1">
    <source>
        <dbReference type="SAM" id="Phobius"/>
    </source>
</evidence>
<organism evidence="2 3">
    <name type="scientific">Gemmata algarum</name>
    <dbReference type="NCBI Taxonomy" id="2975278"/>
    <lineage>
        <taxon>Bacteria</taxon>
        <taxon>Pseudomonadati</taxon>
        <taxon>Planctomycetota</taxon>
        <taxon>Planctomycetia</taxon>
        <taxon>Gemmatales</taxon>
        <taxon>Gemmataceae</taxon>
        <taxon>Gemmata</taxon>
    </lineage>
</organism>
<name>A0ABU5F8X2_9BACT</name>
<feature type="transmembrane region" description="Helical" evidence="1">
    <location>
        <begin position="79"/>
        <end position="101"/>
    </location>
</feature>
<accession>A0ABU5F8X2</accession>
<keyword evidence="1" id="KW-0472">Membrane</keyword>
<dbReference type="EMBL" id="JAXBLV010000233">
    <property type="protein sequence ID" value="MDY3563207.1"/>
    <property type="molecule type" value="Genomic_DNA"/>
</dbReference>
<evidence type="ECO:0000313" key="2">
    <source>
        <dbReference type="EMBL" id="MDY3563207.1"/>
    </source>
</evidence>
<gene>
    <name evidence="2" type="ORF">R5W23_004706</name>
</gene>
<evidence type="ECO:0000313" key="3">
    <source>
        <dbReference type="Proteomes" id="UP001272242"/>
    </source>
</evidence>
<comment type="caution">
    <text evidence="2">The sequence shown here is derived from an EMBL/GenBank/DDBJ whole genome shotgun (WGS) entry which is preliminary data.</text>
</comment>
<feature type="transmembrane region" description="Helical" evidence="1">
    <location>
        <begin position="36"/>
        <end position="54"/>
    </location>
</feature>
<keyword evidence="1" id="KW-1133">Transmembrane helix</keyword>
<keyword evidence="3" id="KW-1185">Reference proteome</keyword>
<proteinExistence type="predicted"/>
<sequence length="105" mass="10646">MALSPRAGGAVGLALGAAILLYNAHSLRTEGVVYPVLLAFGVGVLPSSLGFAVLPIQRMMIPIETGDGRAVYDSQNSKLTPLGGALVGFGIAAGLGLYAFLKVGF</sequence>
<protein>
    <submittedName>
        <fullName evidence="2">Uncharacterized protein</fullName>
    </submittedName>
</protein>
<keyword evidence="1" id="KW-0812">Transmembrane</keyword>
<dbReference type="RefSeq" id="WP_320689443.1">
    <property type="nucleotide sequence ID" value="NZ_JAXBLV010000233.1"/>
</dbReference>